<dbReference type="PANTHER" id="PTHR22807:SF61">
    <property type="entry name" value="NOL1_NOP2_SUN FAMILY PROTEIN _ ANTITERMINATION NUSB DOMAIN-CONTAINING PROTEIN"/>
    <property type="match status" value="1"/>
</dbReference>
<keyword evidence="8 14" id="KW-0808">Transferase</keyword>
<dbReference type="Proteomes" id="UP000319449">
    <property type="component" value="Unassembled WGS sequence"/>
</dbReference>
<protein>
    <recommendedName>
        <fullName evidence="4">16S rRNA (cytosine(967)-C(5))-methyltransferase</fullName>
        <ecNumber evidence="4">2.1.1.176</ecNumber>
    </recommendedName>
    <alternativeName>
        <fullName evidence="11">16S rRNA m5C967 methyltransferase</fullName>
    </alternativeName>
    <alternativeName>
        <fullName evidence="12">rRNA (cytosine-C(5)-)-methyltransferase RsmB</fullName>
    </alternativeName>
</protein>
<dbReference type="InterPro" id="IPR023267">
    <property type="entry name" value="RCMT"/>
</dbReference>
<keyword evidence="10 14" id="KW-0694">RNA-binding</keyword>
<comment type="subcellular location">
    <subcellularLocation>
        <location evidence="2">Cytoplasm</location>
    </subcellularLocation>
</comment>
<dbReference type="PRINTS" id="PR02008">
    <property type="entry name" value="RCMTFAMILY"/>
</dbReference>
<dbReference type="PROSITE" id="PS51686">
    <property type="entry name" value="SAM_MT_RSMB_NOP"/>
    <property type="match status" value="1"/>
</dbReference>
<dbReference type="Gene3D" id="3.30.70.1170">
    <property type="entry name" value="Sun protein, domain 3"/>
    <property type="match status" value="1"/>
</dbReference>
<dbReference type="Gene3D" id="3.40.50.150">
    <property type="entry name" value="Vaccinia Virus protein VP39"/>
    <property type="match status" value="1"/>
</dbReference>
<evidence type="ECO:0000256" key="7">
    <source>
        <dbReference type="ARBA" id="ARBA00022603"/>
    </source>
</evidence>
<keyword evidence="6" id="KW-0698">rRNA processing</keyword>
<dbReference type="EC" id="2.1.1.176" evidence="4"/>
<dbReference type="Pfam" id="PF01029">
    <property type="entry name" value="NusB"/>
    <property type="match status" value="1"/>
</dbReference>
<name>A0A562VJQ5_9BACT</name>
<accession>A0A562VJQ5</accession>
<feature type="binding site" evidence="14">
    <location>
        <position position="285"/>
    </location>
    <ligand>
        <name>S-adenosyl-L-methionine</name>
        <dbReference type="ChEBI" id="CHEBI:59789"/>
    </ligand>
</feature>
<dbReference type="OrthoDB" id="9810297at2"/>
<evidence type="ECO:0000256" key="3">
    <source>
        <dbReference type="ARBA" id="ARBA00007494"/>
    </source>
</evidence>
<comment type="catalytic activity">
    <reaction evidence="13">
        <text>cytidine(967) in 16S rRNA + S-adenosyl-L-methionine = 5-methylcytidine(967) in 16S rRNA + S-adenosyl-L-homocysteine + H(+)</text>
        <dbReference type="Rhea" id="RHEA:42748"/>
        <dbReference type="Rhea" id="RHEA-COMP:10219"/>
        <dbReference type="Rhea" id="RHEA-COMP:10220"/>
        <dbReference type="ChEBI" id="CHEBI:15378"/>
        <dbReference type="ChEBI" id="CHEBI:57856"/>
        <dbReference type="ChEBI" id="CHEBI:59789"/>
        <dbReference type="ChEBI" id="CHEBI:74483"/>
        <dbReference type="ChEBI" id="CHEBI:82748"/>
        <dbReference type="EC" id="2.1.1.176"/>
    </reaction>
</comment>
<evidence type="ECO:0000256" key="12">
    <source>
        <dbReference type="ARBA" id="ARBA00031088"/>
    </source>
</evidence>
<evidence type="ECO:0000256" key="5">
    <source>
        <dbReference type="ARBA" id="ARBA00022490"/>
    </source>
</evidence>
<dbReference type="GO" id="GO:0003723">
    <property type="term" value="F:RNA binding"/>
    <property type="evidence" value="ECO:0007669"/>
    <property type="project" value="UniProtKB-UniRule"/>
</dbReference>
<evidence type="ECO:0000256" key="8">
    <source>
        <dbReference type="ARBA" id="ARBA00022679"/>
    </source>
</evidence>
<dbReference type="AlphaFoldDB" id="A0A562VJQ5"/>
<dbReference type="InterPro" id="IPR054728">
    <property type="entry name" value="RsmB-like_ferredoxin"/>
</dbReference>
<evidence type="ECO:0000256" key="6">
    <source>
        <dbReference type="ARBA" id="ARBA00022552"/>
    </source>
</evidence>
<evidence type="ECO:0000313" key="17">
    <source>
        <dbReference type="Proteomes" id="UP000319449"/>
    </source>
</evidence>
<gene>
    <name evidence="16" type="ORF">JN12_02838</name>
</gene>
<dbReference type="Pfam" id="PF01189">
    <property type="entry name" value="Methyltr_RsmB-F"/>
    <property type="match status" value="1"/>
</dbReference>
<dbReference type="NCBIfam" id="NF011494">
    <property type="entry name" value="PRK14902.1"/>
    <property type="match status" value="1"/>
</dbReference>
<dbReference type="SUPFAM" id="SSF48013">
    <property type="entry name" value="NusB-like"/>
    <property type="match status" value="1"/>
</dbReference>
<evidence type="ECO:0000256" key="1">
    <source>
        <dbReference type="ARBA" id="ARBA00002724"/>
    </source>
</evidence>
<dbReference type="FunFam" id="3.40.50.150:FF:000257">
    <property type="entry name" value="16S rRNA methyltransferase"/>
    <property type="match status" value="1"/>
</dbReference>
<keyword evidence="17" id="KW-1185">Reference proteome</keyword>
<dbReference type="GO" id="GO:0008649">
    <property type="term" value="F:rRNA methyltransferase activity"/>
    <property type="evidence" value="ECO:0007669"/>
    <property type="project" value="InterPro"/>
</dbReference>
<organism evidence="16 17">
    <name type="scientific">Geobacter argillaceus</name>
    <dbReference type="NCBI Taxonomy" id="345631"/>
    <lineage>
        <taxon>Bacteria</taxon>
        <taxon>Pseudomonadati</taxon>
        <taxon>Thermodesulfobacteriota</taxon>
        <taxon>Desulfuromonadia</taxon>
        <taxon>Geobacterales</taxon>
        <taxon>Geobacteraceae</taxon>
        <taxon>Geobacter</taxon>
    </lineage>
</organism>
<feature type="binding site" evidence="14">
    <location>
        <begin position="261"/>
        <end position="267"/>
    </location>
    <ligand>
        <name>S-adenosyl-L-methionine</name>
        <dbReference type="ChEBI" id="CHEBI:59789"/>
    </ligand>
</feature>
<dbReference type="PANTHER" id="PTHR22807">
    <property type="entry name" value="NOP2 YEAST -RELATED NOL1/NOP2/FMU SUN DOMAIN-CONTAINING"/>
    <property type="match status" value="1"/>
</dbReference>
<comment type="function">
    <text evidence="1">Specifically methylates the cytosine at position 967 (m5C967) of 16S rRNA.</text>
</comment>
<dbReference type="InterPro" id="IPR004573">
    <property type="entry name" value="rRNA_ssu_MeTfrase_B"/>
</dbReference>
<dbReference type="SUPFAM" id="SSF53335">
    <property type="entry name" value="S-adenosyl-L-methionine-dependent methyltransferases"/>
    <property type="match status" value="1"/>
</dbReference>
<evidence type="ECO:0000256" key="13">
    <source>
        <dbReference type="ARBA" id="ARBA00047283"/>
    </source>
</evidence>
<dbReference type="NCBIfam" id="TIGR00563">
    <property type="entry name" value="rsmB"/>
    <property type="match status" value="1"/>
</dbReference>
<dbReference type="RefSeq" id="WP_145023870.1">
    <property type="nucleotide sequence ID" value="NZ_VLLN01000018.1"/>
</dbReference>
<dbReference type="Gene3D" id="1.10.940.10">
    <property type="entry name" value="NusB-like"/>
    <property type="match status" value="1"/>
</dbReference>
<feature type="active site" description="Nucleophile" evidence="14">
    <location>
        <position position="384"/>
    </location>
</feature>
<dbReference type="InterPro" id="IPR029063">
    <property type="entry name" value="SAM-dependent_MTases_sf"/>
</dbReference>
<evidence type="ECO:0000313" key="16">
    <source>
        <dbReference type="EMBL" id="TWJ18075.1"/>
    </source>
</evidence>
<evidence type="ECO:0000259" key="15">
    <source>
        <dbReference type="PROSITE" id="PS51686"/>
    </source>
</evidence>
<dbReference type="InterPro" id="IPR018314">
    <property type="entry name" value="RsmB/NOL1/NOP2-like_CS"/>
</dbReference>
<evidence type="ECO:0000256" key="9">
    <source>
        <dbReference type="ARBA" id="ARBA00022691"/>
    </source>
</evidence>
<sequence length="448" mass="49344">MTNNPRRAAFHTLARIYKERSYADRLIDRELSSGQISGPDRGLYTELVYGVLRRQGTLDHVIGQFSKTVPGKLERAVLILLRLGIYQILFLDRVPVSAAVNETVKLAHDLSPRAAGFINAVLRTTDRQREQIGYPDPGRDPVAYLAARYSQPAWLVQMWIEQLGHNEATALAMVMSEPAPVTIRTNTLRISRNALKERLATEGIETLPAAYAPDALQVVGHVACAATESFRDGFFTIQDEASQLAALFLSPRPDEDILDLCAAPGGKTTYCAQLMENRGCIVAGDLHPRKLRLIEETAERLGITSIETVSLDGTRPAQALGDRTFDRVLVDAPCSGLGVIRRNPEGKWWKSASDPARLAEGQRAILGAAAGMVRGNGILLYATCSTATAENEDVVEDFLSRHPDFVVENLGTLFPEQADLVTSAGFFRAWPHRHGMDGFFAARLRRQR</sequence>
<feature type="domain" description="SAM-dependent MTase RsmB/NOP-type" evidence="15">
    <location>
        <begin position="171"/>
        <end position="447"/>
    </location>
</feature>
<dbReference type="InterPro" id="IPR035926">
    <property type="entry name" value="NusB-like_sf"/>
</dbReference>
<dbReference type="Pfam" id="PF22458">
    <property type="entry name" value="RsmF-B_ferredox"/>
    <property type="match status" value="1"/>
</dbReference>
<dbReference type="GO" id="GO:0006355">
    <property type="term" value="P:regulation of DNA-templated transcription"/>
    <property type="evidence" value="ECO:0007669"/>
    <property type="project" value="InterPro"/>
</dbReference>
<keyword evidence="5" id="KW-0963">Cytoplasm</keyword>
<dbReference type="EMBL" id="VLLN01000018">
    <property type="protein sequence ID" value="TWJ18075.1"/>
    <property type="molecule type" value="Genomic_DNA"/>
</dbReference>
<comment type="caution">
    <text evidence="16">The sequence shown here is derived from an EMBL/GenBank/DDBJ whole genome shotgun (WGS) entry which is preliminary data.</text>
</comment>
<dbReference type="PROSITE" id="PS01153">
    <property type="entry name" value="NOL1_NOP2_SUN"/>
    <property type="match status" value="1"/>
</dbReference>
<keyword evidence="9 14" id="KW-0949">S-adenosyl-L-methionine</keyword>
<dbReference type="InterPro" id="IPR006027">
    <property type="entry name" value="NusB_RsmB_TIM44"/>
</dbReference>
<dbReference type="GO" id="GO:0005737">
    <property type="term" value="C:cytoplasm"/>
    <property type="evidence" value="ECO:0007669"/>
    <property type="project" value="UniProtKB-SubCell"/>
</dbReference>
<reference evidence="16 17" key="1">
    <citation type="submission" date="2019-07" db="EMBL/GenBank/DDBJ databases">
        <title>Genomic Encyclopedia of Archaeal and Bacterial Type Strains, Phase II (KMG-II): from individual species to whole genera.</title>
        <authorList>
            <person name="Goeker M."/>
        </authorList>
    </citation>
    <scope>NUCLEOTIDE SEQUENCE [LARGE SCALE GENOMIC DNA]</scope>
    <source>
        <strain evidence="16 17">ATCC BAA-1139</strain>
    </source>
</reference>
<dbReference type="InterPro" id="IPR049560">
    <property type="entry name" value="MeTrfase_RsmB-F_NOP2_cat"/>
</dbReference>
<evidence type="ECO:0000256" key="4">
    <source>
        <dbReference type="ARBA" id="ARBA00012140"/>
    </source>
</evidence>
<feature type="binding site" evidence="14">
    <location>
        <position position="312"/>
    </location>
    <ligand>
        <name>S-adenosyl-L-methionine</name>
        <dbReference type="ChEBI" id="CHEBI:59789"/>
    </ligand>
</feature>
<evidence type="ECO:0000256" key="14">
    <source>
        <dbReference type="PROSITE-ProRule" id="PRU01023"/>
    </source>
</evidence>
<comment type="similarity">
    <text evidence="3 14">Belongs to the class I-like SAM-binding methyltransferase superfamily. RsmB/NOP family.</text>
</comment>
<proteinExistence type="inferred from homology"/>
<feature type="binding site" evidence="14">
    <location>
        <position position="331"/>
    </location>
    <ligand>
        <name>S-adenosyl-L-methionine</name>
        <dbReference type="ChEBI" id="CHEBI:59789"/>
    </ligand>
</feature>
<dbReference type="InterPro" id="IPR001678">
    <property type="entry name" value="MeTrfase_RsmB-F_NOP2_dom"/>
</dbReference>
<evidence type="ECO:0000256" key="2">
    <source>
        <dbReference type="ARBA" id="ARBA00004496"/>
    </source>
</evidence>
<keyword evidence="7 14" id="KW-0489">Methyltransferase</keyword>
<evidence type="ECO:0000256" key="11">
    <source>
        <dbReference type="ARBA" id="ARBA00030399"/>
    </source>
</evidence>
<evidence type="ECO:0000256" key="10">
    <source>
        <dbReference type="ARBA" id="ARBA00022884"/>
    </source>
</evidence>